<gene>
    <name evidence="6" type="primary">mprF</name>
    <name evidence="8" type="ORF">SAMN05421730_10095</name>
</gene>
<dbReference type="AlphaFoldDB" id="A0A1D3TT82"/>
<keyword evidence="6" id="KW-0808">Transferase</keyword>
<evidence type="ECO:0000256" key="7">
    <source>
        <dbReference type="SAM" id="SignalP"/>
    </source>
</evidence>
<name>A0A1D3TT82_9FIRM</name>
<dbReference type="PANTHER" id="PTHR37693">
    <property type="entry name" value="PHOSPHATIDYLGLYCEROL LYSYLTRANSFERASE"/>
    <property type="match status" value="1"/>
</dbReference>
<keyword evidence="6" id="KW-0046">Antibiotic resistance</keyword>
<keyword evidence="9" id="KW-1185">Reference proteome</keyword>
<comment type="function">
    <text evidence="6">Catalyzes the transfer of a lysyl group from L-lysyl-tRNA(Lys) to membrane-bound phosphatidylglycerol (PG), which produces lysylphosphatidylglycerol (LPG), a major component of the bacterial membrane with a positive net charge. LPG synthesis contributes to bacterial virulence as it is involved in the resistance mechanism against cationic antimicrobial peptides (CAMP) produces by the host's immune system (defensins, cathelicidins) and by the competing microorganisms.</text>
</comment>
<reference evidence="8 9" key="1">
    <citation type="submission" date="2016-09" db="EMBL/GenBank/DDBJ databases">
        <authorList>
            <person name="Capua I."/>
            <person name="De Benedictis P."/>
            <person name="Joannis T."/>
            <person name="Lombin L.H."/>
            <person name="Cattoli G."/>
        </authorList>
    </citation>
    <scope>NUCLEOTIDE SEQUENCE [LARGE SCALE GENOMIC DNA]</scope>
    <source>
        <strain evidence="8 9">GluBS11</strain>
    </source>
</reference>
<feature type="transmembrane region" description="Helical" evidence="6">
    <location>
        <begin position="122"/>
        <end position="141"/>
    </location>
</feature>
<evidence type="ECO:0000256" key="3">
    <source>
        <dbReference type="ARBA" id="ARBA00022692"/>
    </source>
</evidence>
<keyword evidence="6" id="KW-0443">Lipid metabolism</keyword>
<keyword evidence="7" id="KW-0732">Signal</keyword>
<comment type="similarity">
    <text evidence="6">Belongs to the LPG synthase family.</text>
</comment>
<keyword evidence="5 6" id="KW-0472">Membrane</keyword>
<dbReference type="Pfam" id="PF03706">
    <property type="entry name" value="LPG_synthase_TM"/>
    <property type="match status" value="1"/>
</dbReference>
<accession>A0A1D3TT82</accession>
<comment type="subcellular location">
    <subcellularLocation>
        <location evidence="1 6">Cell membrane</location>
        <topology evidence="1 6">Multi-pass membrane protein</topology>
    </subcellularLocation>
</comment>
<dbReference type="EMBL" id="FMKA01000009">
    <property type="protein sequence ID" value="SCP97170.1"/>
    <property type="molecule type" value="Genomic_DNA"/>
</dbReference>
<evidence type="ECO:0000256" key="2">
    <source>
        <dbReference type="ARBA" id="ARBA00022475"/>
    </source>
</evidence>
<keyword evidence="2" id="KW-1003">Cell membrane</keyword>
<feature type="transmembrane region" description="Helical" evidence="6">
    <location>
        <begin position="37"/>
        <end position="55"/>
    </location>
</feature>
<proteinExistence type="inferred from homology"/>
<dbReference type="GO" id="GO:0046677">
    <property type="term" value="P:response to antibiotic"/>
    <property type="evidence" value="ECO:0007669"/>
    <property type="project" value="UniProtKB-KW"/>
</dbReference>
<evidence type="ECO:0000256" key="5">
    <source>
        <dbReference type="ARBA" id="ARBA00023136"/>
    </source>
</evidence>
<sequence>MKSRLVFKWLALAIVMLLACAMNRGTLQDINEELRRVRPEVLAACGMFSALYFVEEGRIIHTLARKYNRDFTWRQGTFCALYCSFYRILTFGSGAGVAQVYYLNTKGIPAAKGTGMSLVQYSIQRMAISLYGVAGCILIYVRYPELLGGYRYYLLAGILAAAIYIAAILVICTWRRGSDRIFVLAGRVAGSRAKWIEKIGVWEMQTLALQEEAAALLKDRQRFLHVFVINIVKMTCWYIIPGIVLFSKEGLEISTSLMMTSIVFMLATVMLVPSGIGAMEFAFVIFYAGIADAETLVLALVVYRLMVTVIPFAVGGVCVGVNRKKDR</sequence>
<dbReference type="PROSITE" id="PS51257">
    <property type="entry name" value="PROKAR_LIPOPROTEIN"/>
    <property type="match status" value="1"/>
</dbReference>
<keyword evidence="3 6" id="KW-0812">Transmembrane</keyword>
<comment type="catalytic activity">
    <reaction evidence="6">
        <text>L-lysyl-tRNA(Lys) + a 1,2-diacyl-sn-glycero-3-phospho-(1'-sn-glycerol) = a 1,2-diacyl-sn-glycero-3-phospho-1'-(3'-O-L-lysyl)-sn-glycerol + tRNA(Lys)</text>
        <dbReference type="Rhea" id="RHEA:10668"/>
        <dbReference type="Rhea" id="RHEA-COMP:9696"/>
        <dbReference type="Rhea" id="RHEA-COMP:9697"/>
        <dbReference type="ChEBI" id="CHEBI:64716"/>
        <dbReference type="ChEBI" id="CHEBI:75792"/>
        <dbReference type="ChEBI" id="CHEBI:78442"/>
        <dbReference type="ChEBI" id="CHEBI:78529"/>
        <dbReference type="EC" id="2.3.2.3"/>
    </reaction>
</comment>
<dbReference type="PANTHER" id="PTHR37693:SF1">
    <property type="entry name" value="INTEGRAL MEMBRANE PROTEIN"/>
    <property type="match status" value="1"/>
</dbReference>
<dbReference type="RefSeq" id="WP_091233006.1">
    <property type="nucleotide sequence ID" value="NZ_FMKA01000009.1"/>
</dbReference>
<dbReference type="EC" id="2.3.2.3" evidence="6"/>
<evidence type="ECO:0000256" key="1">
    <source>
        <dbReference type="ARBA" id="ARBA00004651"/>
    </source>
</evidence>
<protein>
    <recommendedName>
        <fullName evidence="6">Phosphatidylglycerol lysyltransferase</fullName>
        <ecNumber evidence="6">2.3.2.3</ecNumber>
    </recommendedName>
    <alternativeName>
        <fullName evidence="6">Lysylphosphatidylglycerol synthase</fullName>
    </alternativeName>
</protein>
<feature type="transmembrane region" description="Helical" evidence="6">
    <location>
        <begin position="223"/>
        <end position="245"/>
    </location>
</feature>
<dbReference type="Proteomes" id="UP000199315">
    <property type="component" value="Unassembled WGS sequence"/>
</dbReference>
<organism evidence="8 9">
    <name type="scientific">Anaerobium acetethylicum</name>
    <dbReference type="NCBI Taxonomy" id="1619234"/>
    <lineage>
        <taxon>Bacteria</taxon>
        <taxon>Bacillati</taxon>
        <taxon>Bacillota</taxon>
        <taxon>Clostridia</taxon>
        <taxon>Lachnospirales</taxon>
        <taxon>Lachnospiraceae</taxon>
        <taxon>Anaerobium</taxon>
    </lineage>
</organism>
<dbReference type="STRING" id="1619234.SAMN05421730_10095"/>
<feature type="chain" id="PRO_5008921781" description="Phosphatidylglycerol lysyltransferase" evidence="7">
    <location>
        <begin position="22"/>
        <end position="327"/>
    </location>
</feature>
<feature type="transmembrane region" description="Helical" evidence="6">
    <location>
        <begin position="296"/>
        <end position="321"/>
    </location>
</feature>
<feature type="signal peptide" evidence="7">
    <location>
        <begin position="1"/>
        <end position="21"/>
    </location>
</feature>
<feature type="transmembrane region" description="Helical" evidence="6">
    <location>
        <begin position="153"/>
        <end position="174"/>
    </location>
</feature>
<dbReference type="InterPro" id="IPR022791">
    <property type="entry name" value="L-PG_synthase/AglD"/>
</dbReference>
<evidence type="ECO:0000256" key="6">
    <source>
        <dbReference type="RuleBase" id="RU363042"/>
    </source>
</evidence>
<dbReference type="OrthoDB" id="1770457at2"/>
<keyword evidence="4 6" id="KW-1133">Transmembrane helix</keyword>
<evidence type="ECO:0000313" key="9">
    <source>
        <dbReference type="Proteomes" id="UP000199315"/>
    </source>
</evidence>
<feature type="transmembrane region" description="Helical" evidence="6">
    <location>
        <begin position="257"/>
        <end position="290"/>
    </location>
</feature>
<dbReference type="GO" id="GO:0005886">
    <property type="term" value="C:plasma membrane"/>
    <property type="evidence" value="ECO:0007669"/>
    <property type="project" value="UniProtKB-SubCell"/>
</dbReference>
<dbReference type="GO" id="GO:0006629">
    <property type="term" value="P:lipid metabolic process"/>
    <property type="evidence" value="ECO:0007669"/>
    <property type="project" value="UniProtKB-KW"/>
</dbReference>
<evidence type="ECO:0000256" key="4">
    <source>
        <dbReference type="ARBA" id="ARBA00022989"/>
    </source>
</evidence>
<feature type="transmembrane region" description="Helical" evidence="6">
    <location>
        <begin position="76"/>
        <end position="102"/>
    </location>
</feature>
<dbReference type="GO" id="GO:0050071">
    <property type="term" value="F:phosphatidylglycerol lysyltransferase activity"/>
    <property type="evidence" value="ECO:0007669"/>
    <property type="project" value="UniProtKB-EC"/>
</dbReference>
<evidence type="ECO:0000313" key="8">
    <source>
        <dbReference type="EMBL" id="SCP97170.1"/>
    </source>
</evidence>